<gene>
    <name evidence="2" type="ORF">HXK03_01785</name>
</gene>
<comment type="caution">
    <text evidence="2">The sequence shown here is derived from an EMBL/GenBank/DDBJ whole genome shotgun (WGS) entry which is preliminary data.</text>
</comment>
<feature type="compositionally biased region" description="Polar residues" evidence="1">
    <location>
        <begin position="58"/>
        <end position="67"/>
    </location>
</feature>
<proteinExistence type="predicted"/>
<name>A0A929N0S9_9ACTO</name>
<dbReference type="Proteomes" id="UP000718630">
    <property type="component" value="Unassembled WGS sequence"/>
</dbReference>
<protein>
    <submittedName>
        <fullName evidence="2">DUF2510 domain-containing protein</fullName>
    </submittedName>
</protein>
<feature type="region of interest" description="Disordered" evidence="1">
    <location>
        <begin position="42"/>
        <end position="67"/>
    </location>
</feature>
<sequence>APNKGMLAACIAAWAVAVILCVAATISLSAFNKAGRAVEESRQGVTDAQQAVDDANSLGLSPNGDSE</sequence>
<evidence type="ECO:0000313" key="2">
    <source>
        <dbReference type="EMBL" id="MBF0939595.1"/>
    </source>
</evidence>
<dbReference type="AlphaFoldDB" id="A0A929N0S9"/>
<dbReference type="EMBL" id="JABZFZ010000052">
    <property type="protein sequence ID" value="MBF0939595.1"/>
    <property type="molecule type" value="Genomic_DNA"/>
</dbReference>
<feature type="non-terminal residue" evidence="2">
    <location>
        <position position="1"/>
    </location>
</feature>
<evidence type="ECO:0000256" key="1">
    <source>
        <dbReference type="SAM" id="MobiDB-lite"/>
    </source>
</evidence>
<accession>A0A929N0S9</accession>
<evidence type="ECO:0000313" key="3">
    <source>
        <dbReference type="Proteomes" id="UP000718630"/>
    </source>
</evidence>
<reference evidence="2" key="1">
    <citation type="submission" date="2020-04" db="EMBL/GenBank/DDBJ databases">
        <title>Deep metagenomics examines the oral microbiome during advanced dental caries in children, revealing novel taxa and co-occurrences with host molecules.</title>
        <authorList>
            <person name="Baker J.L."/>
            <person name="Morton J.T."/>
            <person name="Dinis M."/>
            <person name="Alvarez R."/>
            <person name="Tran N.C."/>
            <person name="Knight R."/>
            <person name="Edlund A."/>
        </authorList>
    </citation>
    <scope>NUCLEOTIDE SEQUENCE</scope>
    <source>
        <strain evidence="2">JCVI_32_bin.64</strain>
    </source>
</reference>
<organism evidence="2 3">
    <name type="scientific">Schaalia georgiae</name>
    <dbReference type="NCBI Taxonomy" id="52768"/>
    <lineage>
        <taxon>Bacteria</taxon>
        <taxon>Bacillati</taxon>
        <taxon>Actinomycetota</taxon>
        <taxon>Actinomycetes</taxon>
        <taxon>Actinomycetales</taxon>
        <taxon>Actinomycetaceae</taxon>
        <taxon>Schaalia</taxon>
    </lineage>
</organism>